<proteinExistence type="predicted"/>
<dbReference type="GO" id="GO:0006508">
    <property type="term" value="P:proteolysis"/>
    <property type="evidence" value="ECO:0007669"/>
    <property type="project" value="UniProtKB-KW"/>
</dbReference>
<evidence type="ECO:0000256" key="7">
    <source>
        <dbReference type="ARBA" id="ARBA00023125"/>
    </source>
</evidence>
<keyword evidence="4" id="KW-0862">Zinc</keyword>
<organism evidence="14 15">
    <name type="scientific">Phytophthora megakarya</name>
    <dbReference type="NCBI Taxonomy" id="4795"/>
    <lineage>
        <taxon>Eukaryota</taxon>
        <taxon>Sar</taxon>
        <taxon>Stramenopiles</taxon>
        <taxon>Oomycota</taxon>
        <taxon>Peronosporomycetes</taxon>
        <taxon>Peronosporales</taxon>
        <taxon>Peronosporaceae</taxon>
        <taxon>Phytophthora</taxon>
    </lineage>
</organism>
<dbReference type="PROSITE" id="PS51294">
    <property type="entry name" value="HTH_MYB"/>
    <property type="match status" value="1"/>
</dbReference>
<feature type="domain" description="HTH myb-type" evidence="13">
    <location>
        <begin position="17"/>
        <end position="65"/>
    </location>
</feature>
<comment type="caution">
    <text evidence="14">The sequence shown here is derived from an EMBL/GenBank/DDBJ whole genome shotgun (WGS) entry which is preliminary data.</text>
</comment>
<keyword evidence="6" id="KW-0482">Metalloprotease</keyword>
<dbReference type="STRING" id="4795.A0A225VZ07"/>
<dbReference type="SMART" id="SM00717">
    <property type="entry name" value="SANT"/>
    <property type="match status" value="1"/>
</dbReference>
<evidence type="ECO:0000256" key="3">
    <source>
        <dbReference type="ARBA" id="ARBA00022801"/>
    </source>
</evidence>
<name>A0A225VZ07_9STRA</name>
<dbReference type="InterPro" id="IPR006447">
    <property type="entry name" value="Myb_dom_plants"/>
</dbReference>
<evidence type="ECO:0000256" key="2">
    <source>
        <dbReference type="ARBA" id="ARBA00022723"/>
    </source>
</evidence>
<reference evidence="15" key="1">
    <citation type="submission" date="2017-03" db="EMBL/GenBank/DDBJ databases">
        <title>Phytopthora megakarya and P. palmivora, two closely related causual agents of cacao black pod achieved similar genome size and gene model numbers by different mechanisms.</title>
        <authorList>
            <person name="Ali S."/>
            <person name="Shao J."/>
            <person name="Larry D.J."/>
            <person name="Kronmiller B."/>
            <person name="Shen D."/>
            <person name="Strem M.D."/>
            <person name="Melnick R.L."/>
            <person name="Guiltinan M.J."/>
            <person name="Tyler B.M."/>
            <person name="Meinhardt L.W."/>
            <person name="Bailey B.A."/>
        </authorList>
    </citation>
    <scope>NUCLEOTIDE SEQUENCE [LARGE SCALE GENOMIC DNA]</scope>
    <source>
        <strain evidence="15">zdho120</strain>
    </source>
</reference>
<dbReference type="NCBIfam" id="TIGR01557">
    <property type="entry name" value="myb_SHAQKYF"/>
    <property type="match status" value="1"/>
</dbReference>
<keyword evidence="9" id="KW-0539">Nucleus</keyword>
<keyword evidence="3" id="KW-0378">Hydrolase</keyword>
<dbReference type="GO" id="GO:0003677">
    <property type="term" value="F:DNA binding"/>
    <property type="evidence" value="ECO:0007669"/>
    <property type="project" value="UniProtKB-KW"/>
</dbReference>
<dbReference type="SUPFAM" id="SSF46689">
    <property type="entry name" value="Homeodomain-like"/>
    <property type="match status" value="1"/>
</dbReference>
<keyword evidence="7" id="KW-0238">DNA-binding</keyword>
<feature type="region of interest" description="Disordered" evidence="10">
    <location>
        <begin position="83"/>
        <end position="109"/>
    </location>
</feature>
<dbReference type="OrthoDB" id="118550at2759"/>
<evidence type="ECO:0000259" key="12">
    <source>
        <dbReference type="PROSITE" id="PS51293"/>
    </source>
</evidence>
<keyword evidence="8" id="KW-0804">Transcription</keyword>
<feature type="region of interest" description="Disordered" evidence="10">
    <location>
        <begin position="187"/>
        <end position="212"/>
    </location>
</feature>
<feature type="domain" description="SANT" evidence="12">
    <location>
        <begin position="14"/>
        <end position="68"/>
    </location>
</feature>
<dbReference type="PANTHER" id="PTHR12802">
    <property type="entry name" value="SWI/SNF COMPLEX-RELATED"/>
    <property type="match status" value="1"/>
</dbReference>
<dbReference type="InterPro" id="IPR017930">
    <property type="entry name" value="Myb_dom"/>
</dbReference>
<evidence type="ECO:0000313" key="14">
    <source>
        <dbReference type="EMBL" id="OWZ10741.1"/>
    </source>
</evidence>
<dbReference type="GO" id="GO:0008237">
    <property type="term" value="F:metallopeptidase activity"/>
    <property type="evidence" value="ECO:0007669"/>
    <property type="project" value="UniProtKB-KW"/>
</dbReference>
<dbReference type="InterPro" id="IPR017884">
    <property type="entry name" value="SANT_dom"/>
</dbReference>
<keyword evidence="15" id="KW-1185">Reference proteome</keyword>
<evidence type="ECO:0000259" key="11">
    <source>
        <dbReference type="PROSITE" id="PS50090"/>
    </source>
</evidence>
<evidence type="ECO:0000256" key="1">
    <source>
        <dbReference type="ARBA" id="ARBA00022670"/>
    </source>
</evidence>
<gene>
    <name evidence="14" type="ORF">PHMEG_00016364</name>
</gene>
<evidence type="ECO:0000256" key="5">
    <source>
        <dbReference type="ARBA" id="ARBA00023015"/>
    </source>
</evidence>
<evidence type="ECO:0000259" key="13">
    <source>
        <dbReference type="PROSITE" id="PS51294"/>
    </source>
</evidence>
<dbReference type="Pfam" id="PF00249">
    <property type="entry name" value="Myb_DNA-binding"/>
    <property type="match status" value="1"/>
</dbReference>
<evidence type="ECO:0000256" key="9">
    <source>
        <dbReference type="ARBA" id="ARBA00023242"/>
    </source>
</evidence>
<dbReference type="InterPro" id="IPR009057">
    <property type="entry name" value="Homeodomain-like_sf"/>
</dbReference>
<dbReference type="Proteomes" id="UP000198211">
    <property type="component" value="Unassembled WGS sequence"/>
</dbReference>
<sequence length="257" mass="29080">MTVPTKTTSNPDTPTVGRWTKREHELFLEGLQRFGKSWKKISSLVHTRTLVQIRTHAQKYLQKQTRAAIKADAKAAEAALRAQSRSTFKHSDRSILPTKAVDPPTLQMNPPMLRQWKSPYSEDHSEFTLANSQSNFQLHNVNRLDQLLQDDHTIPFVDEQYTSPTAIEDGLFRPLYTREQWMQRLAQSSSTSYPNKRRRVEPSTSSLPVLRPAIPSATFEPLPAPDNLSSPTNSSLSAAALLAAHETEETTTYNAWL</sequence>
<dbReference type="PROSITE" id="PS50090">
    <property type="entry name" value="MYB_LIKE"/>
    <property type="match status" value="1"/>
</dbReference>
<dbReference type="InterPro" id="IPR001005">
    <property type="entry name" value="SANT/Myb"/>
</dbReference>
<dbReference type="Gene3D" id="1.10.10.60">
    <property type="entry name" value="Homeodomain-like"/>
    <property type="match status" value="1"/>
</dbReference>
<dbReference type="GO" id="GO:0046872">
    <property type="term" value="F:metal ion binding"/>
    <property type="evidence" value="ECO:0007669"/>
    <property type="project" value="UniProtKB-KW"/>
</dbReference>
<accession>A0A225VZ07</accession>
<dbReference type="EMBL" id="NBNE01002351">
    <property type="protein sequence ID" value="OWZ10741.1"/>
    <property type="molecule type" value="Genomic_DNA"/>
</dbReference>
<evidence type="ECO:0000256" key="4">
    <source>
        <dbReference type="ARBA" id="ARBA00022833"/>
    </source>
</evidence>
<evidence type="ECO:0000256" key="6">
    <source>
        <dbReference type="ARBA" id="ARBA00023049"/>
    </source>
</evidence>
<keyword evidence="2" id="KW-0479">Metal-binding</keyword>
<protein>
    <submittedName>
        <fullName evidence="14">Uncharacterized protein</fullName>
    </submittedName>
</protein>
<keyword evidence="5" id="KW-0805">Transcription regulation</keyword>
<evidence type="ECO:0000256" key="8">
    <source>
        <dbReference type="ARBA" id="ARBA00023163"/>
    </source>
</evidence>
<evidence type="ECO:0000313" key="15">
    <source>
        <dbReference type="Proteomes" id="UP000198211"/>
    </source>
</evidence>
<feature type="domain" description="Myb-like" evidence="11">
    <location>
        <begin position="17"/>
        <end position="61"/>
    </location>
</feature>
<keyword evidence="1" id="KW-0645">Protease</keyword>
<dbReference type="AlphaFoldDB" id="A0A225VZ07"/>
<dbReference type="PROSITE" id="PS51293">
    <property type="entry name" value="SANT"/>
    <property type="match status" value="1"/>
</dbReference>
<dbReference type="FunFam" id="1.10.10.60:FF:000151">
    <property type="entry name" value="histone H2A deubiquitinase MYSM1 isoform X2"/>
    <property type="match status" value="1"/>
</dbReference>
<evidence type="ECO:0000256" key="10">
    <source>
        <dbReference type="SAM" id="MobiDB-lite"/>
    </source>
</evidence>
<dbReference type="CDD" id="cd00167">
    <property type="entry name" value="SANT"/>
    <property type="match status" value="1"/>
</dbReference>